<evidence type="ECO:0000256" key="1">
    <source>
        <dbReference type="ARBA" id="ARBA00038158"/>
    </source>
</evidence>
<gene>
    <name evidence="2" type="ORF">B0H66DRAFT_475375</name>
</gene>
<dbReference type="Pfam" id="PF13489">
    <property type="entry name" value="Methyltransf_23"/>
    <property type="match status" value="1"/>
</dbReference>
<dbReference type="EMBL" id="JAUEDM010000003">
    <property type="protein sequence ID" value="KAK3321827.1"/>
    <property type="molecule type" value="Genomic_DNA"/>
</dbReference>
<dbReference type="PANTHER" id="PTHR43591">
    <property type="entry name" value="METHYLTRANSFERASE"/>
    <property type="match status" value="1"/>
</dbReference>
<comment type="similarity">
    <text evidence="1">Belongs to the methyltransferase superfamily. LaeA methyltransferase family.</text>
</comment>
<dbReference type="AlphaFoldDB" id="A0AAE0M766"/>
<dbReference type="InterPro" id="IPR029063">
    <property type="entry name" value="SAM-dependent_MTases_sf"/>
</dbReference>
<dbReference type="GO" id="GO:0032259">
    <property type="term" value="P:methylation"/>
    <property type="evidence" value="ECO:0007669"/>
    <property type="project" value="UniProtKB-KW"/>
</dbReference>
<keyword evidence="3" id="KW-1185">Reference proteome</keyword>
<comment type="caution">
    <text evidence="2">The sequence shown here is derived from an EMBL/GenBank/DDBJ whole genome shotgun (WGS) entry which is preliminary data.</text>
</comment>
<evidence type="ECO:0000313" key="2">
    <source>
        <dbReference type="EMBL" id="KAK3321827.1"/>
    </source>
</evidence>
<accession>A0AAE0M766</accession>
<keyword evidence="2" id="KW-0808">Transferase</keyword>
<reference evidence="2" key="1">
    <citation type="journal article" date="2023" name="Mol. Phylogenet. Evol.">
        <title>Genome-scale phylogeny and comparative genomics of the fungal order Sordariales.</title>
        <authorList>
            <person name="Hensen N."/>
            <person name="Bonometti L."/>
            <person name="Westerberg I."/>
            <person name="Brannstrom I.O."/>
            <person name="Guillou S."/>
            <person name="Cros-Aarteil S."/>
            <person name="Calhoun S."/>
            <person name="Haridas S."/>
            <person name="Kuo A."/>
            <person name="Mondo S."/>
            <person name="Pangilinan J."/>
            <person name="Riley R."/>
            <person name="LaButti K."/>
            <person name="Andreopoulos B."/>
            <person name="Lipzen A."/>
            <person name="Chen C."/>
            <person name="Yan M."/>
            <person name="Daum C."/>
            <person name="Ng V."/>
            <person name="Clum A."/>
            <person name="Steindorff A."/>
            <person name="Ohm R.A."/>
            <person name="Martin F."/>
            <person name="Silar P."/>
            <person name="Natvig D.O."/>
            <person name="Lalanne C."/>
            <person name="Gautier V."/>
            <person name="Ament-Velasquez S.L."/>
            <person name="Kruys A."/>
            <person name="Hutchinson M.I."/>
            <person name="Powell A.J."/>
            <person name="Barry K."/>
            <person name="Miller A.N."/>
            <person name="Grigoriev I.V."/>
            <person name="Debuchy R."/>
            <person name="Gladieux P."/>
            <person name="Hiltunen Thoren M."/>
            <person name="Johannesson H."/>
        </authorList>
    </citation>
    <scope>NUCLEOTIDE SEQUENCE</scope>
    <source>
        <strain evidence="2">CBS 118394</strain>
    </source>
</reference>
<proteinExistence type="inferred from homology"/>
<sequence>MWPRLGYTDAVLIRSSSASATSSVYNFVEEYGRTYHSYKEGEGTIISIKPERERLDLQHSIALRLFGKLALAPLDKPKRVLDIGTGTGIWAIEFATDNPESDVIGTDLSPIQPEYIPKNCRFEVDDAEDEWVFSHPFDYIHSRFMIGAFGDFPKIFRSSIKNLVPGGWAEFQDYYVKMQCVDDSLSGTALERWNNLLLEGVRKLGKNGLAPAKFKQQMIDAGFVDVVERKFALPGNPWAKGQEEKILGTMQMTNIMDGLHGMSMSLFTKVLGWTVDEVDTFLVDVTRDLKDRRIHFYYIVLSVYGRKPT</sequence>
<dbReference type="GO" id="GO:0008168">
    <property type="term" value="F:methyltransferase activity"/>
    <property type="evidence" value="ECO:0007669"/>
    <property type="project" value="UniProtKB-KW"/>
</dbReference>
<dbReference type="Proteomes" id="UP001283341">
    <property type="component" value="Unassembled WGS sequence"/>
</dbReference>
<evidence type="ECO:0000313" key="3">
    <source>
        <dbReference type="Proteomes" id="UP001283341"/>
    </source>
</evidence>
<dbReference type="CDD" id="cd02440">
    <property type="entry name" value="AdoMet_MTases"/>
    <property type="match status" value="1"/>
</dbReference>
<keyword evidence="2" id="KW-0489">Methyltransferase</keyword>
<protein>
    <submittedName>
        <fullName evidence="2">S-adenosyl-L-methionine-dependent methyltransferase</fullName>
    </submittedName>
</protein>
<reference evidence="2" key="2">
    <citation type="submission" date="2023-06" db="EMBL/GenBank/DDBJ databases">
        <authorList>
            <consortium name="Lawrence Berkeley National Laboratory"/>
            <person name="Haridas S."/>
            <person name="Hensen N."/>
            <person name="Bonometti L."/>
            <person name="Westerberg I."/>
            <person name="Brannstrom I.O."/>
            <person name="Guillou S."/>
            <person name="Cros-Aarteil S."/>
            <person name="Calhoun S."/>
            <person name="Kuo A."/>
            <person name="Mondo S."/>
            <person name="Pangilinan J."/>
            <person name="Riley R."/>
            <person name="Labutti K."/>
            <person name="Andreopoulos B."/>
            <person name="Lipzen A."/>
            <person name="Chen C."/>
            <person name="Yanf M."/>
            <person name="Daum C."/>
            <person name="Ng V."/>
            <person name="Clum A."/>
            <person name="Steindorff A."/>
            <person name="Ohm R."/>
            <person name="Martin F."/>
            <person name="Silar P."/>
            <person name="Natvig D."/>
            <person name="Lalanne C."/>
            <person name="Gautier V."/>
            <person name="Ament-Velasquez S.L."/>
            <person name="Kruys A."/>
            <person name="Hutchinson M.I."/>
            <person name="Powell A.J."/>
            <person name="Barry K."/>
            <person name="Miller A.N."/>
            <person name="Grigoriev I.V."/>
            <person name="Debuchy R."/>
            <person name="Gladieux P."/>
            <person name="Thoren M.H."/>
            <person name="Johannesson H."/>
        </authorList>
    </citation>
    <scope>NUCLEOTIDE SEQUENCE</scope>
    <source>
        <strain evidence="2">CBS 118394</strain>
    </source>
</reference>
<dbReference type="PANTHER" id="PTHR43591:SF102">
    <property type="entry name" value="S-ADENOSYL-L-METHIONINE-DEPENDENT METHYLTRANSFERASE"/>
    <property type="match status" value="1"/>
</dbReference>
<dbReference type="SUPFAM" id="SSF53335">
    <property type="entry name" value="S-adenosyl-L-methionine-dependent methyltransferases"/>
    <property type="match status" value="1"/>
</dbReference>
<organism evidence="2 3">
    <name type="scientific">Apodospora peruviana</name>
    <dbReference type="NCBI Taxonomy" id="516989"/>
    <lineage>
        <taxon>Eukaryota</taxon>
        <taxon>Fungi</taxon>
        <taxon>Dikarya</taxon>
        <taxon>Ascomycota</taxon>
        <taxon>Pezizomycotina</taxon>
        <taxon>Sordariomycetes</taxon>
        <taxon>Sordariomycetidae</taxon>
        <taxon>Sordariales</taxon>
        <taxon>Lasiosphaeriaceae</taxon>
        <taxon>Apodospora</taxon>
    </lineage>
</organism>
<name>A0AAE0M766_9PEZI</name>
<dbReference type="Gene3D" id="3.40.50.150">
    <property type="entry name" value="Vaccinia Virus protein VP39"/>
    <property type="match status" value="1"/>
</dbReference>